<dbReference type="InterPro" id="IPR052182">
    <property type="entry name" value="Glycogen/Maltodextrin_Phosph"/>
</dbReference>
<evidence type="ECO:0000259" key="4">
    <source>
        <dbReference type="Pfam" id="PF11897"/>
    </source>
</evidence>
<comment type="caution">
    <text evidence="5">The sequence shown here is derived from an EMBL/GenBank/DDBJ whole genome shotgun (WGS) entry which is preliminary data.</text>
</comment>
<dbReference type="Proteomes" id="UP001594351">
    <property type="component" value="Unassembled WGS sequence"/>
</dbReference>
<evidence type="ECO:0000313" key="6">
    <source>
        <dbReference type="Proteomes" id="UP001594351"/>
    </source>
</evidence>
<gene>
    <name evidence="5" type="primary">glgP</name>
    <name evidence="5" type="ORF">ACFL27_08670</name>
</gene>
<evidence type="ECO:0000256" key="1">
    <source>
        <dbReference type="ARBA" id="ARBA00001275"/>
    </source>
</evidence>
<evidence type="ECO:0000256" key="2">
    <source>
        <dbReference type="ARBA" id="ARBA00006047"/>
    </source>
</evidence>
<protein>
    <submittedName>
        <fullName evidence="5">Alpha-glucan family phosphorylase</fullName>
    </submittedName>
</protein>
<evidence type="ECO:0000256" key="3">
    <source>
        <dbReference type="ARBA" id="ARBA00022533"/>
    </source>
</evidence>
<dbReference type="Pfam" id="PF00343">
    <property type="entry name" value="Phosphorylase"/>
    <property type="match status" value="1"/>
</dbReference>
<reference evidence="5 6" key="1">
    <citation type="submission" date="2024-09" db="EMBL/GenBank/DDBJ databases">
        <title>Laminarin stimulates single cell rates of sulfate reduction while oxygen inhibits transcriptomic activity in coastal marine sediment.</title>
        <authorList>
            <person name="Lindsay M."/>
            <person name="Orcutt B."/>
            <person name="Emerson D."/>
            <person name="Stepanauskas R."/>
            <person name="D'Angelo T."/>
        </authorList>
    </citation>
    <scope>NUCLEOTIDE SEQUENCE [LARGE SCALE GENOMIC DNA]</scope>
    <source>
        <strain evidence="5">SAG AM-311-K15</strain>
    </source>
</reference>
<dbReference type="PANTHER" id="PTHR42655:SF1">
    <property type="entry name" value="GLYCOGEN PHOSPHORYLASE"/>
    <property type="match status" value="1"/>
</dbReference>
<comment type="catalytic activity">
    <reaction evidence="1">
        <text>[(1-&gt;4)-alpha-D-glucosyl](n) + phosphate = [(1-&gt;4)-alpha-D-glucosyl](n-1) + alpha-D-glucose 1-phosphate</text>
        <dbReference type="Rhea" id="RHEA:41732"/>
        <dbReference type="Rhea" id="RHEA-COMP:9584"/>
        <dbReference type="Rhea" id="RHEA-COMP:9586"/>
        <dbReference type="ChEBI" id="CHEBI:15444"/>
        <dbReference type="ChEBI" id="CHEBI:43474"/>
        <dbReference type="ChEBI" id="CHEBI:58601"/>
        <dbReference type="EC" id="2.4.1.1"/>
    </reaction>
</comment>
<proteinExistence type="inferred from homology"/>
<dbReference type="PIRSF" id="PIRSF000460">
    <property type="entry name" value="Pprylas_GlgP"/>
    <property type="match status" value="1"/>
</dbReference>
<keyword evidence="6" id="KW-1185">Reference proteome</keyword>
<keyword evidence="3" id="KW-0021">Allosteric enzyme</keyword>
<dbReference type="NCBIfam" id="TIGR02094">
    <property type="entry name" value="more_P_ylases"/>
    <property type="match status" value="1"/>
</dbReference>
<evidence type="ECO:0000313" key="5">
    <source>
        <dbReference type="EMBL" id="MFC1850250.1"/>
    </source>
</evidence>
<dbReference type="PANTHER" id="PTHR42655">
    <property type="entry name" value="GLYCOGEN PHOSPHORYLASE"/>
    <property type="match status" value="1"/>
</dbReference>
<name>A0ABV6YVL4_UNCC1</name>
<dbReference type="SUPFAM" id="SSF53756">
    <property type="entry name" value="UDP-Glycosyltransferase/glycogen phosphorylase"/>
    <property type="match status" value="1"/>
</dbReference>
<dbReference type="InterPro" id="IPR000811">
    <property type="entry name" value="Glyco_trans_35"/>
</dbReference>
<dbReference type="Pfam" id="PF11897">
    <property type="entry name" value="DUF3417"/>
    <property type="match status" value="1"/>
</dbReference>
<dbReference type="EMBL" id="JBHPBY010000086">
    <property type="protein sequence ID" value="MFC1850250.1"/>
    <property type="molecule type" value="Genomic_DNA"/>
</dbReference>
<dbReference type="Gene3D" id="3.40.50.2000">
    <property type="entry name" value="Glycogen Phosphorylase B"/>
    <property type="match status" value="3"/>
</dbReference>
<sequence>MPKFASFTVIPSIPERLAPLEELAKNIMWSWHHSIIELFRRLDRDLWDEVDHNPVRLLGVVSQERFDQLTQNDSFLNHLDRVVEMYNSYMYGPTWFQKNFAEAYPDMRIAYFSMEYGLTECLRIYSGGLGVLSGDHLKSASDLGLPLVGVGLLYQEGYFQQYLNADGWQQETYPQNDFYTFPVTQILDEDGESLKIDVHILDRTVYARIWKIQVGRIPLFMLDTNIPENNREDQDITDKLYGGDTEMRIKQEIMLGIGGTRALHAMGIKPTVCHMNEGHSAFQVLERNRLSMFNEGVSYKVAAQANGGGNVFTTHTPVPAGFDIFHPDQIYRYFQDYANELGISVDFILRLGRGPGDQSNSGLNMAILAATNSPLINGVSKLHSKTSRKIFRKAFGTIPEDEIFITPITNGVHYRSWISLEMEQLFDRYLGSRWREQPEDQSIWERVYKIPDEELWRTHERRRERLIAMTRNALYKQLMKRGSSQHDLDIAGEVLSPDALTIGFARRFATYKRANLFLLVTDRIMKLLSNKNQPIQFIFAGKAHPHDDAGKEFIRQIVHFARDQNIRRQIVFLEDYNISLARYLVQGVDVWLNTPQRPLEASGTSGMKVVPNGGLNLSTLDGWWDEGYDRDVGWSIGSGEEYTDKSYQDRVESGALYNLLEYEIIPRFYNRGQDGLPRQWISMMKHSIARLGPVFNTHRMVMEYFERFYLKAHQRITFLIEDNFKNAIELGDWKHAVKDNWDSLEILNVIAENTDNIRVGEKLQIRAEIDFGNLDPEDINVEVYYGSLDSNNDILGGATMPMNLVSKVSQNVGVYEIHLPCTISGRIGYIVRVIPDTARTTVKHEMLLIKWADMAD</sequence>
<accession>A0ABV6YVL4</accession>
<organism evidence="5 6">
    <name type="scientific">candidate division CSSED10-310 bacterium</name>
    <dbReference type="NCBI Taxonomy" id="2855610"/>
    <lineage>
        <taxon>Bacteria</taxon>
        <taxon>Bacteria division CSSED10-310</taxon>
    </lineage>
</organism>
<feature type="domain" description="DUF3417" evidence="4">
    <location>
        <begin position="13"/>
        <end position="122"/>
    </location>
</feature>
<dbReference type="InterPro" id="IPR024517">
    <property type="entry name" value="Glycogen_phosphorylase_DUF3417"/>
</dbReference>
<dbReference type="InterPro" id="IPR011834">
    <property type="entry name" value="Agluc_phsphrylas"/>
</dbReference>
<comment type="similarity">
    <text evidence="2">Belongs to the glycogen phosphorylase family.</text>
</comment>